<name>A0ACB8KK29_CITSI</name>
<comment type="caution">
    <text evidence="1">The sequence shown here is derived from an EMBL/GenBank/DDBJ whole genome shotgun (WGS) entry which is preliminary data.</text>
</comment>
<protein>
    <submittedName>
        <fullName evidence="1">Sugar transporter ERD6-like 5</fullName>
    </submittedName>
</protein>
<organism evidence="1 2">
    <name type="scientific">Citrus sinensis</name>
    <name type="common">Sweet orange</name>
    <name type="synonym">Citrus aurantium var. sinensis</name>
    <dbReference type="NCBI Taxonomy" id="2711"/>
    <lineage>
        <taxon>Eukaryota</taxon>
        <taxon>Viridiplantae</taxon>
        <taxon>Streptophyta</taxon>
        <taxon>Embryophyta</taxon>
        <taxon>Tracheophyta</taxon>
        <taxon>Spermatophyta</taxon>
        <taxon>Magnoliopsida</taxon>
        <taxon>eudicotyledons</taxon>
        <taxon>Gunneridae</taxon>
        <taxon>Pentapetalae</taxon>
        <taxon>rosids</taxon>
        <taxon>malvids</taxon>
        <taxon>Sapindales</taxon>
        <taxon>Rutaceae</taxon>
        <taxon>Aurantioideae</taxon>
        <taxon>Citrus</taxon>
    </lineage>
</organism>
<dbReference type="Proteomes" id="UP000829398">
    <property type="component" value="Chromosome 5"/>
</dbReference>
<gene>
    <name evidence="1" type="ORF">KPL71_015543</name>
</gene>
<dbReference type="EMBL" id="CM039174">
    <property type="protein sequence ID" value="KAH9754757.1"/>
    <property type="molecule type" value="Genomic_DNA"/>
</dbReference>
<accession>A0ACB8KK29</accession>
<sequence length="321" mass="34370">MERQISVGEGLLDKPYQNYGTTSDCGDTASLPSIRNSSGSDATTAVVVFSTLVAVSGSFCYGIAVGYSSPAEAGIMEDLGLSIAAVMWLSELICTLGWLAIAFAKDALWLDSGRLLIGFGAGIISYVIPIYVAAISPKDFRGVFTAFHQLMNTFGCSLAYFFGNVIPWRVLALIGVIPCVLQLIGLFFIPESPRWLIGVGLMLLQQFGGASAMAYYTSSIFEKAGASGSIGSRGIAIIQIFPINVKASAGSLVILICWSCSWIVTYTFNFMMQWSSAGTFFIFSGIGFLTVLFVAKIVPETKGRTLEEIQDSIITSFAGLR</sequence>
<evidence type="ECO:0000313" key="1">
    <source>
        <dbReference type="EMBL" id="KAH9754757.1"/>
    </source>
</evidence>
<keyword evidence="2" id="KW-1185">Reference proteome</keyword>
<evidence type="ECO:0000313" key="2">
    <source>
        <dbReference type="Proteomes" id="UP000829398"/>
    </source>
</evidence>
<proteinExistence type="predicted"/>
<reference evidence="2" key="1">
    <citation type="journal article" date="2023" name="Hortic. Res.">
        <title>A chromosome-level phased genome enabling allele-level studies in sweet orange: a case study on citrus Huanglongbing tolerance.</title>
        <authorList>
            <person name="Wu B."/>
            <person name="Yu Q."/>
            <person name="Deng Z."/>
            <person name="Duan Y."/>
            <person name="Luo F."/>
            <person name="Gmitter F. Jr."/>
        </authorList>
    </citation>
    <scope>NUCLEOTIDE SEQUENCE [LARGE SCALE GENOMIC DNA]</scope>
    <source>
        <strain evidence="2">cv. Valencia</strain>
    </source>
</reference>